<dbReference type="InterPro" id="IPR018485">
    <property type="entry name" value="FGGY_C"/>
</dbReference>
<sequence>MSSYGLAVDQGTSATKCVLLDEAGRIARSASSPVAISYPQPGWVEQRPQDVLESVAVAAASVLEDVGAGSVVGVGLSTQRESALLWDRATGRPVDALLGWQDQRAASVCRRLRVHEARIRELTGLPLDPMFSAAKLTWLLDRHDPDRSLSRAGRLAVGTVDSWLVWSLTGQHVIEAGNASRTQLLDLSTAAWSPELLDIFAIPEAVLPAVVWSEGDLGVVARGPMAGLRLRAVLGDSHAALYAHGEVGRGAKVTYGTGSSVMQSERGAAGPGLDTEPNPRDDSGSVCRTMAWADPRPQLALEGNIRSSGSTLTWLAELFGTTPENLSRLAGEASSDGVHIVPAFGGLAAPWWDEGAQGLISGVTLGTRLPQLARAAVESIALQVDAVIRAMGGATSILADGGATSSDVLMQLQADISGVPVRRAVERELSAIGAGLLAARSSWGTLQPLHYNEFHPGSDHHQSAALRASWLTAVRRSRLDGE</sequence>
<evidence type="ECO:0000256" key="4">
    <source>
        <dbReference type="ARBA" id="ARBA00022777"/>
    </source>
</evidence>
<dbReference type="Gene3D" id="3.30.420.40">
    <property type="match status" value="2"/>
</dbReference>
<feature type="domain" description="Carbohydrate kinase FGGY N-terminal" evidence="9">
    <location>
        <begin position="5"/>
        <end position="221"/>
    </location>
</feature>
<reference evidence="11" key="1">
    <citation type="submission" date="2021-11" db="EMBL/GenBank/DDBJ databases">
        <title>Streptomyces corallinus and Kineosporia corallina sp. nov., two new coral-derived marine actinobacteria.</title>
        <authorList>
            <person name="Buangrab K."/>
            <person name="Sutthacheep M."/>
            <person name="Yeemin T."/>
            <person name="Harunari E."/>
            <person name="Igarashi Y."/>
            <person name="Sripreechasak P."/>
            <person name="Kanchanasin P."/>
            <person name="Tanasupawat S."/>
            <person name="Phongsopitanun W."/>
        </authorList>
    </citation>
    <scope>NUCLEOTIDE SEQUENCE</scope>
    <source>
        <strain evidence="11">JCM 31032</strain>
    </source>
</reference>
<evidence type="ECO:0000256" key="3">
    <source>
        <dbReference type="ARBA" id="ARBA00022741"/>
    </source>
</evidence>
<dbReference type="PANTHER" id="PTHR10196">
    <property type="entry name" value="SUGAR KINASE"/>
    <property type="match status" value="1"/>
</dbReference>
<dbReference type="GO" id="GO:0005524">
    <property type="term" value="F:ATP binding"/>
    <property type="evidence" value="ECO:0007669"/>
    <property type="project" value="UniProtKB-KW"/>
</dbReference>
<dbReference type="InterPro" id="IPR000577">
    <property type="entry name" value="Carb_kinase_FGGY"/>
</dbReference>
<dbReference type="GO" id="GO:0005829">
    <property type="term" value="C:cytosol"/>
    <property type="evidence" value="ECO:0007669"/>
    <property type="project" value="TreeGrafter"/>
</dbReference>
<feature type="domain" description="Carbohydrate kinase FGGY C-terminal" evidence="10">
    <location>
        <begin position="277"/>
        <end position="441"/>
    </location>
</feature>
<dbReference type="GO" id="GO:0019563">
    <property type="term" value="P:glycerol catabolic process"/>
    <property type="evidence" value="ECO:0007669"/>
    <property type="project" value="TreeGrafter"/>
</dbReference>
<keyword evidence="5" id="KW-0067">ATP-binding</keyword>
<dbReference type="GO" id="GO:0004370">
    <property type="term" value="F:glycerol kinase activity"/>
    <property type="evidence" value="ECO:0007669"/>
    <property type="project" value="TreeGrafter"/>
</dbReference>
<organism evidence="11 12">
    <name type="scientific">Kineosporia babensis</name>
    <dbReference type="NCBI Taxonomy" id="499548"/>
    <lineage>
        <taxon>Bacteria</taxon>
        <taxon>Bacillati</taxon>
        <taxon>Actinomycetota</taxon>
        <taxon>Actinomycetes</taxon>
        <taxon>Kineosporiales</taxon>
        <taxon>Kineosporiaceae</taxon>
        <taxon>Kineosporia</taxon>
    </lineage>
</organism>
<dbReference type="AlphaFoldDB" id="A0A9X1NH51"/>
<dbReference type="Pfam" id="PF02782">
    <property type="entry name" value="FGGY_C"/>
    <property type="match status" value="1"/>
</dbReference>
<dbReference type="PROSITE" id="PS00445">
    <property type="entry name" value="FGGY_KINASES_2"/>
    <property type="match status" value="1"/>
</dbReference>
<evidence type="ECO:0000256" key="1">
    <source>
        <dbReference type="ARBA" id="ARBA00009156"/>
    </source>
</evidence>
<evidence type="ECO:0000259" key="9">
    <source>
        <dbReference type="Pfam" id="PF00370"/>
    </source>
</evidence>
<gene>
    <name evidence="11" type="ORF">LR394_21200</name>
</gene>
<comment type="similarity">
    <text evidence="1 7">Belongs to the FGGY kinase family.</text>
</comment>
<evidence type="ECO:0000256" key="2">
    <source>
        <dbReference type="ARBA" id="ARBA00022679"/>
    </source>
</evidence>
<dbReference type="RefSeq" id="WP_231444604.1">
    <property type="nucleotide sequence ID" value="NZ_JAJOMB010000011.1"/>
</dbReference>
<evidence type="ECO:0000256" key="5">
    <source>
        <dbReference type="ARBA" id="ARBA00022840"/>
    </source>
</evidence>
<evidence type="ECO:0000256" key="7">
    <source>
        <dbReference type="RuleBase" id="RU003733"/>
    </source>
</evidence>
<dbReference type="Proteomes" id="UP001138997">
    <property type="component" value="Unassembled WGS sequence"/>
</dbReference>
<dbReference type="EMBL" id="JAJOMB010000011">
    <property type="protein sequence ID" value="MCD5313429.1"/>
    <property type="molecule type" value="Genomic_DNA"/>
</dbReference>
<accession>A0A9X1NH51</accession>
<evidence type="ECO:0000256" key="6">
    <source>
        <dbReference type="ARBA" id="ARBA00043149"/>
    </source>
</evidence>
<evidence type="ECO:0000313" key="11">
    <source>
        <dbReference type="EMBL" id="MCD5313429.1"/>
    </source>
</evidence>
<protein>
    <recommendedName>
        <fullName evidence="6">ATP:glycerol 3-phosphotransferase</fullName>
    </recommendedName>
</protein>
<proteinExistence type="inferred from homology"/>
<dbReference type="InterPro" id="IPR018484">
    <property type="entry name" value="FGGY_N"/>
</dbReference>
<dbReference type="PANTHER" id="PTHR10196:SF69">
    <property type="entry name" value="GLYCEROL KINASE"/>
    <property type="match status" value="1"/>
</dbReference>
<comment type="caution">
    <text evidence="11">The sequence shown here is derived from an EMBL/GenBank/DDBJ whole genome shotgun (WGS) entry which is preliminary data.</text>
</comment>
<keyword evidence="4 7" id="KW-0418">Kinase</keyword>
<keyword evidence="12" id="KW-1185">Reference proteome</keyword>
<dbReference type="PIRSF" id="PIRSF000538">
    <property type="entry name" value="GlpK"/>
    <property type="match status" value="1"/>
</dbReference>
<name>A0A9X1NH51_9ACTN</name>
<evidence type="ECO:0000256" key="8">
    <source>
        <dbReference type="SAM" id="MobiDB-lite"/>
    </source>
</evidence>
<keyword evidence="3" id="KW-0547">Nucleotide-binding</keyword>
<evidence type="ECO:0000313" key="12">
    <source>
        <dbReference type="Proteomes" id="UP001138997"/>
    </source>
</evidence>
<keyword evidence="2 7" id="KW-0808">Transferase</keyword>
<dbReference type="Pfam" id="PF00370">
    <property type="entry name" value="FGGY_N"/>
    <property type="match status" value="1"/>
</dbReference>
<evidence type="ECO:0000259" key="10">
    <source>
        <dbReference type="Pfam" id="PF02782"/>
    </source>
</evidence>
<feature type="region of interest" description="Disordered" evidence="8">
    <location>
        <begin position="260"/>
        <end position="283"/>
    </location>
</feature>
<dbReference type="SUPFAM" id="SSF53067">
    <property type="entry name" value="Actin-like ATPase domain"/>
    <property type="match status" value="2"/>
</dbReference>
<dbReference type="InterPro" id="IPR018483">
    <property type="entry name" value="Carb_kinase_FGGY_CS"/>
</dbReference>
<dbReference type="InterPro" id="IPR043129">
    <property type="entry name" value="ATPase_NBD"/>
</dbReference>